<proteinExistence type="inferred from homology"/>
<name>A0A6J6ZUP2_9ZZZZ</name>
<sequence>MIRFFQKKSFVTFAIFGILFGGTQIAHAGTTSTGTERYILSFSNDDDVQGESNGLRNKGIKIHQTYTQGFKGVVGDFTTAQINDLKKNPKFLFAEKDSPVYATAITDPATVQSAATWGLDRIDQRSLPLSNSYSYTSNGQGVTAYVIDTGILASHEEFTGRVAVGNTQISDGNGTTDCNGHGTHVAGTIGGRNYGVAKGVTLVPVRVLDCSGSGFTSGVIAGINWVISNHVSGPAVANISLGGGLSTALNNAVQALIADGIVVAVAAGNDNRNACSYSPASAPNAITVGATGSTDARASFSNFGTCLDIFAPGVGITSSVIASNVATDVYSGTSMATPHVAGAAALLLKVNPTATPLEIRNALVNSSTCGAVTSSGTGSPNKLLATSTAGASVVCSAPAAPSTPIVTSPRSRTLSIGVSTTNNGGVAIQSFTIKIWSARNATSAATTLYGTYTCLSTSLTATCTITAASNGRGNLPAGFYAASAIAVNGVGASTESAKSAIIQVR</sequence>
<gene>
    <name evidence="7" type="ORF">UFOPK3124_01211</name>
</gene>
<dbReference type="GO" id="GO:0006508">
    <property type="term" value="P:proteolysis"/>
    <property type="evidence" value="ECO:0007669"/>
    <property type="project" value="UniProtKB-KW"/>
</dbReference>
<dbReference type="EMBL" id="CAFAAY010000138">
    <property type="protein sequence ID" value="CAB4824186.1"/>
    <property type="molecule type" value="Genomic_DNA"/>
</dbReference>
<dbReference type="InterPro" id="IPR015500">
    <property type="entry name" value="Peptidase_S8_subtilisin-rel"/>
</dbReference>
<dbReference type="SUPFAM" id="SSF54897">
    <property type="entry name" value="Protease propeptides/inhibitors"/>
    <property type="match status" value="1"/>
</dbReference>
<dbReference type="FunFam" id="3.40.50.200:FF:000014">
    <property type="entry name" value="Proteinase K"/>
    <property type="match status" value="1"/>
</dbReference>
<dbReference type="GO" id="GO:0005615">
    <property type="term" value="C:extracellular space"/>
    <property type="evidence" value="ECO:0007669"/>
    <property type="project" value="TreeGrafter"/>
</dbReference>
<keyword evidence="4" id="KW-0720">Serine protease</keyword>
<dbReference type="PRINTS" id="PR00723">
    <property type="entry name" value="SUBTILISIN"/>
</dbReference>
<dbReference type="InterPro" id="IPR023828">
    <property type="entry name" value="Peptidase_S8_Ser-AS"/>
</dbReference>
<keyword evidence="3" id="KW-0378">Hydrolase</keyword>
<feature type="domain" description="Peptidase S8/S53" evidence="5">
    <location>
        <begin position="139"/>
        <end position="368"/>
    </location>
</feature>
<evidence type="ECO:0000259" key="5">
    <source>
        <dbReference type="Pfam" id="PF00082"/>
    </source>
</evidence>
<dbReference type="Gene3D" id="3.40.50.200">
    <property type="entry name" value="Peptidase S8/S53 domain"/>
    <property type="match status" value="1"/>
</dbReference>
<dbReference type="GO" id="GO:0004252">
    <property type="term" value="F:serine-type endopeptidase activity"/>
    <property type="evidence" value="ECO:0007669"/>
    <property type="project" value="InterPro"/>
</dbReference>
<organism evidence="7">
    <name type="scientific">freshwater metagenome</name>
    <dbReference type="NCBI Taxonomy" id="449393"/>
    <lineage>
        <taxon>unclassified sequences</taxon>
        <taxon>metagenomes</taxon>
        <taxon>ecological metagenomes</taxon>
    </lineage>
</organism>
<dbReference type="PROSITE" id="PS00138">
    <property type="entry name" value="SUBTILASE_SER"/>
    <property type="match status" value="1"/>
</dbReference>
<evidence type="ECO:0000256" key="3">
    <source>
        <dbReference type="ARBA" id="ARBA00022801"/>
    </source>
</evidence>
<evidence type="ECO:0000256" key="4">
    <source>
        <dbReference type="ARBA" id="ARBA00022825"/>
    </source>
</evidence>
<dbReference type="PROSITE" id="PS00137">
    <property type="entry name" value="SUBTILASE_HIS"/>
    <property type="match status" value="1"/>
</dbReference>
<keyword evidence="2" id="KW-0645">Protease</keyword>
<dbReference type="PANTHER" id="PTHR43806">
    <property type="entry name" value="PEPTIDASE S8"/>
    <property type="match status" value="1"/>
</dbReference>
<dbReference type="PROSITE" id="PS00136">
    <property type="entry name" value="SUBTILASE_ASP"/>
    <property type="match status" value="1"/>
</dbReference>
<dbReference type="InterPro" id="IPR036852">
    <property type="entry name" value="Peptidase_S8/S53_dom_sf"/>
</dbReference>
<evidence type="ECO:0000259" key="6">
    <source>
        <dbReference type="Pfam" id="PF05922"/>
    </source>
</evidence>
<dbReference type="InterPro" id="IPR050131">
    <property type="entry name" value="Peptidase_S8_subtilisin-like"/>
</dbReference>
<dbReference type="InterPro" id="IPR037045">
    <property type="entry name" value="S8pro/Inhibitor_I9_sf"/>
</dbReference>
<dbReference type="InterPro" id="IPR023827">
    <property type="entry name" value="Peptidase_S8_Asp-AS"/>
</dbReference>
<dbReference type="InterPro" id="IPR000209">
    <property type="entry name" value="Peptidase_S8/S53_dom"/>
</dbReference>
<dbReference type="Gene3D" id="3.30.70.80">
    <property type="entry name" value="Peptidase S8 propeptide/proteinase inhibitor I9"/>
    <property type="match status" value="1"/>
</dbReference>
<dbReference type="Pfam" id="PF05922">
    <property type="entry name" value="Inhibitor_I9"/>
    <property type="match status" value="1"/>
</dbReference>
<reference evidence="7" key="1">
    <citation type="submission" date="2020-05" db="EMBL/GenBank/DDBJ databases">
        <authorList>
            <person name="Chiriac C."/>
            <person name="Salcher M."/>
            <person name="Ghai R."/>
            <person name="Kavagutti S V."/>
        </authorList>
    </citation>
    <scope>NUCLEOTIDE SEQUENCE</scope>
</reference>
<comment type="similarity">
    <text evidence="1">Belongs to the peptidase S8 family.</text>
</comment>
<dbReference type="PROSITE" id="PS51892">
    <property type="entry name" value="SUBTILASE"/>
    <property type="match status" value="1"/>
</dbReference>
<dbReference type="Pfam" id="PF00082">
    <property type="entry name" value="Peptidase_S8"/>
    <property type="match status" value="1"/>
</dbReference>
<dbReference type="InterPro" id="IPR022398">
    <property type="entry name" value="Peptidase_S8_His-AS"/>
</dbReference>
<evidence type="ECO:0000256" key="2">
    <source>
        <dbReference type="ARBA" id="ARBA00022670"/>
    </source>
</evidence>
<evidence type="ECO:0000256" key="1">
    <source>
        <dbReference type="ARBA" id="ARBA00011073"/>
    </source>
</evidence>
<dbReference type="AlphaFoldDB" id="A0A6J6ZUP2"/>
<dbReference type="InterPro" id="IPR034193">
    <property type="entry name" value="PCSK9_ProteinaseK-like"/>
</dbReference>
<accession>A0A6J6ZUP2</accession>
<dbReference type="SUPFAM" id="SSF52743">
    <property type="entry name" value="Subtilisin-like"/>
    <property type="match status" value="1"/>
</dbReference>
<feature type="domain" description="Inhibitor I9" evidence="6">
    <location>
        <begin position="56"/>
        <end position="101"/>
    </location>
</feature>
<dbReference type="CDD" id="cd04077">
    <property type="entry name" value="Peptidases_S8_PCSK9_ProteinaseK_like"/>
    <property type="match status" value="1"/>
</dbReference>
<dbReference type="PANTHER" id="PTHR43806:SF11">
    <property type="entry name" value="CEREVISIN-RELATED"/>
    <property type="match status" value="1"/>
</dbReference>
<evidence type="ECO:0000313" key="7">
    <source>
        <dbReference type="EMBL" id="CAB4824186.1"/>
    </source>
</evidence>
<dbReference type="InterPro" id="IPR010259">
    <property type="entry name" value="S8pro/Inhibitor_I9"/>
</dbReference>
<protein>
    <submittedName>
        <fullName evidence="7">Unannotated protein</fullName>
    </submittedName>
</protein>